<accession>A0ABW6YJD5</accession>
<reference evidence="1 2" key="1">
    <citation type="submission" date="2024-10" db="EMBL/GenBank/DDBJ databases">
        <title>The Natural Products Discovery Center: Release of the First 8490 Sequenced Strains for Exploring Actinobacteria Biosynthetic Diversity.</title>
        <authorList>
            <person name="Kalkreuter E."/>
            <person name="Kautsar S.A."/>
            <person name="Yang D."/>
            <person name="Bader C.D."/>
            <person name="Teijaro C.N."/>
            <person name="Fluegel L."/>
            <person name="Davis C.M."/>
            <person name="Simpson J.R."/>
            <person name="Lauterbach L."/>
            <person name="Steele A.D."/>
            <person name="Gui C."/>
            <person name="Meng S."/>
            <person name="Li G."/>
            <person name="Viehrig K."/>
            <person name="Ye F."/>
            <person name="Su P."/>
            <person name="Kiefer A.F."/>
            <person name="Nichols A."/>
            <person name="Cepeda A.J."/>
            <person name="Yan W."/>
            <person name="Fan B."/>
            <person name="Jiang Y."/>
            <person name="Adhikari A."/>
            <person name="Zheng C.-J."/>
            <person name="Schuster L."/>
            <person name="Cowan T.M."/>
            <person name="Smanski M.J."/>
            <person name="Chevrette M.G."/>
            <person name="De Carvalho L.P.S."/>
            <person name="Shen B."/>
        </authorList>
    </citation>
    <scope>NUCLEOTIDE SEQUENCE [LARGE SCALE GENOMIC DNA]</scope>
    <source>
        <strain evidence="1 2">NPDC015755</strain>
    </source>
</reference>
<organism evidence="1 2">
    <name type="scientific">Streptomyces lateritius</name>
    <dbReference type="NCBI Taxonomy" id="67313"/>
    <lineage>
        <taxon>Bacteria</taxon>
        <taxon>Bacillati</taxon>
        <taxon>Actinomycetota</taxon>
        <taxon>Actinomycetes</taxon>
        <taxon>Kitasatosporales</taxon>
        <taxon>Streptomycetaceae</taxon>
        <taxon>Streptomyces</taxon>
    </lineage>
</organism>
<dbReference type="RefSeq" id="WP_391936868.1">
    <property type="nucleotide sequence ID" value="NZ_JBIBSM010000018.1"/>
</dbReference>
<name>A0ABW6YJD5_9ACTN</name>
<evidence type="ECO:0000313" key="1">
    <source>
        <dbReference type="EMBL" id="MFF8279959.1"/>
    </source>
</evidence>
<dbReference type="EMBL" id="JBIBSM010000018">
    <property type="protein sequence ID" value="MFF8279959.1"/>
    <property type="molecule type" value="Genomic_DNA"/>
</dbReference>
<proteinExistence type="predicted"/>
<evidence type="ECO:0000313" key="2">
    <source>
        <dbReference type="Proteomes" id="UP001603013"/>
    </source>
</evidence>
<protein>
    <submittedName>
        <fullName evidence="1">Uncharacterized protein</fullName>
    </submittedName>
</protein>
<dbReference type="Proteomes" id="UP001603013">
    <property type="component" value="Unassembled WGS sequence"/>
</dbReference>
<sequence>MSSKETAAAAAVAAGQRLVKTVAQHGLTSPETQQATKAAAAALDNAEAAGCTRDDYANARNTR</sequence>
<gene>
    <name evidence="1" type="ORF">ACF05T_28300</name>
</gene>
<comment type="caution">
    <text evidence="1">The sequence shown here is derived from an EMBL/GenBank/DDBJ whole genome shotgun (WGS) entry which is preliminary data.</text>
</comment>
<keyword evidence="2" id="KW-1185">Reference proteome</keyword>